<dbReference type="SUPFAM" id="SSF46689">
    <property type="entry name" value="Homeodomain-like"/>
    <property type="match status" value="1"/>
</dbReference>
<dbReference type="GO" id="GO:0003700">
    <property type="term" value="F:DNA-binding transcription factor activity"/>
    <property type="evidence" value="ECO:0007669"/>
    <property type="project" value="InterPro"/>
</dbReference>
<dbReference type="PANTHER" id="PTHR47893:SF1">
    <property type="entry name" value="REGULATORY PROTEIN PCHR"/>
    <property type="match status" value="1"/>
</dbReference>
<dbReference type="SMART" id="SM00342">
    <property type="entry name" value="HTH_ARAC"/>
    <property type="match status" value="1"/>
</dbReference>
<evidence type="ECO:0000256" key="2">
    <source>
        <dbReference type="ARBA" id="ARBA00023163"/>
    </source>
</evidence>
<feature type="domain" description="HTH araC/xylS-type" evidence="3">
    <location>
        <begin position="203"/>
        <end position="301"/>
    </location>
</feature>
<dbReference type="PROSITE" id="PS01124">
    <property type="entry name" value="HTH_ARAC_FAMILY_2"/>
    <property type="match status" value="1"/>
</dbReference>
<sequence>MESLFFNTPNQRYQSSELFKKSNEYLIKVDISNGIFFYDISLKNRIKTIQLKNLDRMIMIPVVKHGSLTIENHFDNKKYKIKENSVLIYGSSKQDFTLSANGEIFILFIADFFLKRYLSFDNNEPIDFLYETIQDEVVLIEINRQPLDALSLYLIEKIIHTREDNNMRSIRCMYRVMEFITHRFSLLDMVDEGIEEDELAIASRAKRQLLSSFKNPPTIEVLSHLCATNESKLKKVFKKVYKSTIYSYIQQLRLEEANLLLREEQMTIGEIARRVGYKHQGHFSKLFFETYGVYPKDLLRR</sequence>
<protein>
    <submittedName>
        <fullName evidence="4">Transcriptional regulator, AraC family</fullName>
    </submittedName>
</protein>
<organism evidence="4">
    <name type="scientific">hydrothermal vent metagenome</name>
    <dbReference type="NCBI Taxonomy" id="652676"/>
    <lineage>
        <taxon>unclassified sequences</taxon>
        <taxon>metagenomes</taxon>
        <taxon>ecological metagenomes</taxon>
    </lineage>
</organism>
<dbReference type="AlphaFoldDB" id="A0A1W1BNG7"/>
<keyword evidence="2" id="KW-0804">Transcription</keyword>
<name>A0A1W1BNG7_9ZZZZ</name>
<evidence type="ECO:0000259" key="3">
    <source>
        <dbReference type="PROSITE" id="PS01124"/>
    </source>
</evidence>
<dbReference type="EMBL" id="FPHE01000059">
    <property type="protein sequence ID" value="SFV55084.1"/>
    <property type="molecule type" value="Genomic_DNA"/>
</dbReference>
<dbReference type="GO" id="GO:0043565">
    <property type="term" value="F:sequence-specific DNA binding"/>
    <property type="evidence" value="ECO:0007669"/>
    <property type="project" value="InterPro"/>
</dbReference>
<dbReference type="InterPro" id="IPR009057">
    <property type="entry name" value="Homeodomain-like_sf"/>
</dbReference>
<gene>
    <name evidence="4" type="ORF">MNB_SV-12-304</name>
</gene>
<dbReference type="InterPro" id="IPR053142">
    <property type="entry name" value="PchR_regulatory_protein"/>
</dbReference>
<dbReference type="PANTHER" id="PTHR47893">
    <property type="entry name" value="REGULATORY PROTEIN PCHR"/>
    <property type="match status" value="1"/>
</dbReference>
<proteinExistence type="predicted"/>
<reference evidence="4" key="1">
    <citation type="submission" date="2016-10" db="EMBL/GenBank/DDBJ databases">
        <authorList>
            <person name="de Groot N.N."/>
        </authorList>
    </citation>
    <scope>NUCLEOTIDE SEQUENCE</scope>
</reference>
<accession>A0A1W1BNG7</accession>
<dbReference type="Pfam" id="PF12833">
    <property type="entry name" value="HTH_18"/>
    <property type="match status" value="1"/>
</dbReference>
<dbReference type="InterPro" id="IPR018060">
    <property type="entry name" value="HTH_AraC"/>
</dbReference>
<keyword evidence="1" id="KW-0805">Transcription regulation</keyword>
<dbReference type="Gene3D" id="1.10.10.60">
    <property type="entry name" value="Homeodomain-like"/>
    <property type="match status" value="1"/>
</dbReference>
<evidence type="ECO:0000313" key="4">
    <source>
        <dbReference type="EMBL" id="SFV55084.1"/>
    </source>
</evidence>
<evidence type="ECO:0000256" key="1">
    <source>
        <dbReference type="ARBA" id="ARBA00023015"/>
    </source>
</evidence>